<organism evidence="2 3">
    <name type="scientific">Diplogelasinospora grovesii</name>
    <dbReference type="NCBI Taxonomy" id="303347"/>
    <lineage>
        <taxon>Eukaryota</taxon>
        <taxon>Fungi</taxon>
        <taxon>Dikarya</taxon>
        <taxon>Ascomycota</taxon>
        <taxon>Pezizomycotina</taxon>
        <taxon>Sordariomycetes</taxon>
        <taxon>Sordariomycetidae</taxon>
        <taxon>Sordariales</taxon>
        <taxon>Diplogelasinosporaceae</taxon>
        <taxon>Diplogelasinospora</taxon>
    </lineage>
</organism>
<gene>
    <name evidence="2" type="ORF">QBC46DRAFT_307527</name>
</gene>
<proteinExistence type="predicted"/>
<sequence>MTLVPGGPMSPPTKRDTTLSFNPGGPMVTALPPSGTAPTPMTVDPGGPMVPASSQSPTPSTKVTSPCSWDGTETLYPYTTTLYRQINCHGCQSVDVHSDIWFCPNMRINDTEKVSTPSTYWSTVCEPLTALSQLTETDTPATITSDGPVVTGMPNPAPTPLITNSNVGVQPTAACPTTFMVNPGQSAGRTLTRYSKFTTTTIQLDCGGCTLVTSTAIAGYGPIGRFTATITLPLGTVTAYACL</sequence>
<comment type="caution">
    <text evidence="2">The sequence shown here is derived from an EMBL/GenBank/DDBJ whole genome shotgun (WGS) entry which is preliminary data.</text>
</comment>
<reference evidence="3" key="1">
    <citation type="journal article" date="2023" name="Mol. Phylogenet. Evol.">
        <title>Genome-scale phylogeny and comparative genomics of the fungal order Sordariales.</title>
        <authorList>
            <person name="Hensen N."/>
            <person name="Bonometti L."/>
            <person name="Westerberg I."/>
            <person name="Brannstrom I.O."/>
            <person name="Guillou S."/>
            <person name="Cros-Aarteil S."/>
            <person name="Calhoun S."/>
            <person name="Haridas S."/>
            <person name="Kuo A."/>
            <person name="Mondo S."/>
            <person name="Pangilinan J."/>
            <person name="Riley R."/>
            <person name="LaButti K."/>
            <person name="Andreopoulos B."/>
            <person name="Lipzen A."/>
            <person name="Chen C."/>
            <person name="Yan M."/>
            <person name="Daum C."/>
            <person name="Ng V."/>
            <person name="Clum A."/>
            <person name="Steindorff A."/>
            <person name="Ohm R.A."/>
            <person name="Martin F."/>
            <person name="Silar P."/>
            <person name="Natvig D.O."/>
            <person name="Lalanne C."/>
            <person name="Gautier V."/>
            <person name="Ament-Velasquez S.L."/>
            <person name="Kruys A."/>
            <person name="Hutchinson M.I."/>
            <person name="Powell A.J."/>
            <person name="Barry K."/>
            <person name="Miller A.N."/>
            <person name="Grigoriev I.V."/>
            <person name="Debuchy R."/>
            <person name="Gladieux P."/>
            <person name="Hiltunen Thoren M."/>
            <person name="Johannesson H."/>
        </authorList>
    </citation>
    <scope>NUCLEOTIDE SEQUENCE [LARGE SCALE GENOMIC DNA]</scope>
    <source>
        <strain evidence="3">CBS 340.73</strain>
    </source>
</reference>
<feature type="region of interest" description="Disordered" evidence="1">
    <location>
        <begin position="1"/>
        <end position="66"/>
    </location>
</feature>
<dbReference type="EMBL" id="MU853767">
    <property type="protein sequence ID" value="KAK3943217.1"/>
    <property type="molecule type" value="Genomic_DNA"/>
</dbReference>
<dbReference type="AlphaFoldDB" id="A0AAN6S6S1"/>
<evidence type="ECO:0000313" key="2">
    <source>
        <dbReference type="EMBL" id="KAK3943217.1"/>
    </source>
</evidence>
<evidence type="ECO:0000256" key="1">
    <source>
        <dbReference type="SAM" id="MobiDB-lite"/>
    </source>
</evidence>
<dbReference type="Proteomes" id="UP001303473">
    <property type="component" value="Unassembled WGS sequence"/>
</dbReference>
<name>A0AAN6S6S1_9PEZI</name>
<feature type="compositionally biased region" description="Polar residues" evidence="1">
    <location>
        <begin position="52"/>
        <end position="66"/>
    </location>
</feature>
<evidence type="ECO:0000313" key="3">
    <source>
        <dbReference type="Proteomes" id="UP001303473"/>
    </source>
</evidence>
<accession>A0AAN6S6S1</accession>
<protein>
    <submittedName>
        <fullName evidence="2">Uncharacterized protein</fullName>
    </submittedName>
</protein>
<keyword evidence="3" id="KW-1185">Reference proteome</keyword>